<name>A0ABT9AJQ4_9BACT</name>
<keyword evidence="1 2" id="KW-0732">Signal</keyword>
<dbReference type="Gene3D" id="3.40.50.10390">
    <property type="entry name" value="Gingipain r, domain 1"/>
    <property type="match status" value="1"/>
</dbReference>
<evidence type="ECO:0000313" key="5">
    <source>
        <dbReference type="Proteomes" id="UP001167796"/>
    </source>
</evidence>
<proteinExistence type="predicted"/>
<keyword evidence="5" id="KW-1185">Reference proteome</keyword>
<dbReference type="SUPFAM" id="SSF52129">
    <property type="entry name" value="Caspase-like"/>
    <property type="match status" value="1"/>
</dbReference>
<sequence length="1331" mass="145236">MRLFLLFVAVAGLMTGAAAPARAQSGALTTTHGTISWSGYAEVPSRSVRKQKVPTFSEANMGLDEQVGWYTLRLTGGAVSQGELLNLVYEPFSAADAKLFDVSKLPAGPDPRLSSGTEMKLVVTRLSLRPARRNPQTGQPERLVSFDYQYAVDSKSSAANRSTGFHTYASHSVLQTGDWYKIGVPESGIYKLDKAMLADMGLDTQTLNTNNLHLYGNSMGILPQASAVRRPDDLAENRIMLVNDNGNGRLDDGEFFLFYSPGPHTWQAQDGVFRHRNNIYTDTTYYFVKVDNTPGQRVAPATPPAAGATPASITTFMHRDFHERDMANLLRSGRTWVGEGFRPGGLTQTFAFNAPDLVANVPVKVVSSLVASSNVVPSSFQLTLNNAALGTQPIRELETQAFTPIANKATTTWSLALPSPGNELRVGLTFSSGDGGASGYLDYFEINALRQLRLVTSDAQLEFRSLSNLGLGNLNQYTLANSTGAVVWDVTNPRRPASYALSNGSFVAPADTLREYVAFLPNGNLTKKPRNFRRVPNQDLHAIASADLIIVTYPIFLNEAQRLANHRRTHDGLQAVVVTTPQIYNEYGSGGQDVTAIRDFVKQLYDRSPAGKQMELLLFGDASYDYKSDPSNDKAFEPDWWKNGARVPFRSSADYDNFNQNYVPTYESRESFAPFYGGVSYASDDYYALLDDDEGEWFEGNSSELLDLGVGRLPVRLPQGTSADVTLQARQVVDKIISYDSPQSYGKWRNRITLVSDDGEGDLFVGGGSEIVANSLKADYPVYNVHKVYLDLYPQVALSAGQRSPDAERAIDQSVEQGSLIVNYLGHGGPKGWADEQILTNASVLALRNPNNFTFFTTGTCDFSYFDNPDFTSAGEQALTDNVTGGAIGLFTTTRVVDAGQNAGLNQAYFNRVLQPVNGKVPSIGTIVMRSKNDYHGAGPAYDLNSRNYTLLADPSMTLAYPQQTVVIDNIERNVRGQWQPADTMQALARVRLHGKVLNNNALNTAFTGRAQVTIYDKPTTVMTLGDEQGTYAADAPRPVVIQESVIYSGQANVTNGEFNLSFVVPKDINYNVGLGKVSLYASDATRRIDAHGYQLKRVGGADSTAVLDTTPPEIKLYMDSESFAFGGLTGPNTTLLAFLSDSSGINTTGSGIGHDITATVDNDVSRQLVLNDSYVSNVGDFRSGKVNNLFKGLATGPHSLRLKAWDTYNNSAEKEIEFVVATNEKLALDHVLNYPNPFANATTFLFDHNQAGGESGMLDVQVQIFTVAGRLVRTLTASVPSTESHQSSITWNGRDEFNDQLARGVYVYRLSVRSATNGTASKYEKLVILN</sequence>
<dbReference type="Gene3D" id="3.40.50.1460">
    <property type="match status" value="1"/>
</dbReference>
<evidence type="ECO:0000313" key="4">
    <source>
        <dbReference type="EMBL" id="MDO7849619.1"/>
    </source>
</evidence>
<feature type="domain" description="Gingipain" evidence="3">
    <location>
        <begin position="549"/>
        <end position="959"/>
    </location>
</feature>
<dbReference type="Pfam" id="PF01364">
    <property type="entry name" value="Peptidase_C25"/>
    <property type="match status" value="1"/>
</dbReference>
<evidence type="ECO:0000256" key="1">
    <source>
        <dbReference type="ARBA" id="ARBA00022729"/>
    </source>
</evidence>
<dbReference type="InterPro" id="IPR001769">
    <property type="entry name" value="Gingipain"/>
</dbReference>
<reference evidence="4" key="1">
    <citation type="submission" date="2023-07" db="EMBL/GenBank/DDBJ databases">
        <authorList>
            <person name="Kim M.K."/>
        </authorList>
    </citation>
    <scope>NUCLEOTIDE SEQUENCE</scope>
    <source>
        <strain evidence="4">M29</strain>
    </source>
</reference>
<dbReference type="Gene3D" id="2.60.40.4070">
    <property type="match status" value="1"/>
</dbReference>
<dbReference type="InterPro" id="IPR029030">
    <property type="entry name" value="Caspase-like_dom_sf"/>
</dbReference>
<gene>
    <name evidence="4" type="primary">porU</name>
    <name evidence="4" type="ORF">Q5H92_24870</name>
</gene>
<dbReference type="NCBIfam" id="NF033707">
    <property type="entry name" value="T9SS_sortase"/>
    <property type="match status" value="1"/>
</dbReference>
<dbReference type="RefSeq" id="WP_305014286.1">
    <property type="nucleotide sequence ID" value="NZ_JAUQSX010000019.1"/>
</dbReference>
<accession>A0ABT9AJQ4</accession>
<dbReference type="Proteomes" id="UP001167796">
    <property type="component" value="Unassembled WGS sequence"/>
</dbReference>
<dbReference type="InterPro" id="IPR029031">
    <property type="entry name" value="Gingipain_N_sf"/>
</dbReference>
<feature type="chain" id="PRO_5046273214" evidence="2">
    <location>
        <begin position="24"/>
        <end position="1331"/>
    </location>
</feature>
<feature type="signal peptide" evidence="2">
    <location>
        <begin position="1"/>
        <end position="23"/>
    </location>
</feature>
<protein>
    <submittedName>
        <fullName evidence="4">Type IX secretion system sortase PorU</fullName>
    </submittedName>
</protein>
<organism evidence="4 5">
    <name type="scientific">Hymenobacter mellowenesis</name>
    <dbReference type="NCBI Taxonomy" id="3063995"/>
    <lineage>
        <taxon>Bacteria</taxon>
        <taxon>Pseudomonadati</taxon>
        <taxon>Bacteroidota</taxon>
        <taxon>Cytophagia</taxon>
        <taxon>Cytophagales</taxon>
        <taxon>Hymenobacteraceae</taxon>
        <taxon>Hymenobacter</taxon>
    </lineage>
</organism>
<evidence type="ECO:0000256" key="2">
    <source>
        <dbReference type="SAM" id="SignalP"/>
    </source>
</evidence>
<dbReference type="EMBL" id="JAUQSX010000019">
    <property type="protein sequence ID" value="MDO7849619.1"/>
    <property type="molecule type" value="Genomic_DNA"/>
</dbReference>
<comment type="caution">
    <text evidence="4">The sequence shown here is derived from an EMBL/GenBank/DDBJ whole genome shotgun (WGS) entry which is preliminary data.</text>
</comment>
<evidence type="ECO:0000259" key="3">
    <source>
        <dbReference type="Pfam" id="PF01364"/>
    </source>
</evidence>
<dbReference type="CDD" id="cd02258">
    <property type="entry name" value="Peptidase_C25_N"/>
    <property type="match status" value="1"/>
</dbReference>